<evidence type="ECO:0000313" key="2">
    <source>
        <dbReference type="EMBL" id="ACV10954.1"/>
    </source>
</evidence>
<accession>C7NTW5</accession>
<feature type="transmembrane region" description="Helical" evidence="1">
    <location>
        <begin position="71"/>
        <end position="91"/>
    </location>
</feature>
<organism evidence="2 3">
    <name type="scientific">Halorhabdus utahensis (strain DSM 12940 / JCM 11049 / AX-2)</name>
    <dbReference type="NCBI Taxonomy" id="519442"/>
    <lineage>
        <taxon>Archaea</taxon>
        <taxon>Methanobacteriati</taxon>
        <taxon>Methanobacteriota</taxon>
        <taxon>Stenosarchaea group</taxon>
        <taxon>Halobacteria</taxon>
        <taxon>Halobacteriales</taxon>
        <taxon>Haloarculaceae</taxon>
        <taxon>Halorhabdus</taxon>
    </lineage>
</organism>
<gene>
    <name evidence="2" type="ordered locus">Huta_0769</name>
</gene>
<feature type="transmembrane region" description="Helical" evidence="1">
    <location>
        <begin position="103"/>
        <end position="119"/>
    </location>
</feature>
<keyword evidence="3" id="KW-1185">Reference proteome</keyword>
<dbReference type="Proteomes" id="UP000002071">
    <property type="component" value="Chromosome"/>
</dbReference>
<reference evidence="2 3" key="1">
    <citation type="journal article" date="2009" name="Stand. Genomic Sci.">
        <title>Complete genome sequence of Halorhabdus utahensis type strain (AX-2).</title>
        <authorList>
            <person name="Anderson I."/>
            <person name="Tindall B.J."/>
            <person name="Pomrenke H."/>
            <person name="Goker M."/>
            <person name="Lapidus A."/>
            <person name="Nolan M."/>
            <person name="Copeland A."/>
            <person name="Glavina Del Rio T."/>
            <person name="Chen F."/>
            <person name="Tice H."/>
            <person name="Cheng J.F."/>
            <person name="Lucas S."/>
            <person name="Chertkov O."/>
            <person name="Bruce D."/>
            <person name="Brettin T."/>
            <person name="Detter J.C."/>
            <person name="Han C."/>
            <person name="Goodwin L."/>
            <person name="Land M."/>
            <person name="Hauser L."/>
            <person name="Chang Y.J."/>
            <person name="Jeffries C.D."/>
            <person name="Pitluck S."/>
            <person name="Pati A."/>
            <person name="Mavromatis K."/>
            <person name="Ivanova N."/>
            <person name="Ovchinnikova G."/>
            <person name="Chen A."/>
            <person name="Palaniappan K."/>
            <person name="Chain P."/>
            <person name="Rohde M."/>
            <person name="Bristow J."/>
            <person name="Eisen J.A."/>
            <person name="Markowitz V."/>
            <person name="Hugenholtz P."/>
            <person name="Kyrpides N.C."/>
            <person name="Klenk H.P."/>
        </authorList>
    </citation>
    <scope>NUCLEOTIDE SEQUENCE [LARGE SCALE GENOMIC DNA]</scope>
    <source>
        <strain evidence="3">DSM 12940 / JCM 11049 / AX-2</strain>
    </source>
</reference>
<name>C7NTW5_HALUD</name>
<protein>
    <submittedName>
        <fullName evidence="2">Uncharacterized protein</fullName>
    </submittedName>
</protein>
<evidence type="ECO:0000256" key="1">
    <source>
        <dbReference type="SAM" id="Phobius"/>
    </source>
</evidence>
<evidence type="ECO:0000313" key="3">
    <source>
        <dbReference type="Proteomes" id="UP000002071"/>
    </source>
</evidence>
<feature type="transmembrane region" description="Helical" evidence="1">
    <location>
        <begin position="37"/>
        <end position="59"/>
    </location>
</feature>
<keyword evidence="1" id="KW-1133">Transmembrane helix</keyword>
<sequence>MLGMVSRETLVHLGSVLAALSLLVVSGWLFPALDGSLLVFVYLCYHALIFGGAHAYFAWRGEAGTVPVPSRWRFLWALAAWIVLGVVGALGPDWTVQGVPTDAVMAGLGVVVLLGYWLLEAQDGYRSSRPT</sequence>
<keyword evidence="1" id="KW-0472">Membrane</keyword>
<dbReference type="eggNOG" id="arCOG09026">
    <property type="taxonomic scope" value="Archaea"/>
</dbReference>
<dbReference type="HOGENOM" id="CLU_159727_0_0_2"/>
<dbReference type="STRING" id="519442.Huta_0769"/>
<dbReference type="KEGG" id="hut:Huta_0769"/>
<dbReference type="EMBL" id="CP001687">
    <property type="protein sequence ID" value="ACV10954.1"/>
    <property type="molecule type" value="Genomic_DNA"/>
</dbReference>
<dbReference type="AlphaFoldDB" id="C7NTW5"/>
<keyword evidence="1" id="KW-0812">Transmembrane</keyword>
<proteinExistence type="predicted"/>
<feature type="transmembrane region" description="Helical" evidence="1">
    <location>
        <begin position="12"/>
        <end position="31"/>
    </location>
</feature>